<evidence type="ECO:0000256" key="1">
    <source>
        <dbReference type="SAM" id="SignalP"/>
    </source>
</evidence>
<dbReference type="OrthoDB" id="1092959at2"/>
<dbReference type="Proteomes" id="UP000270673">
    <property type="component" value="Chromosome"/>
</dbReference>
<organism evidence="2 3">
    <name type="scientific">Butyricimonas faecalis</name>
    <dbReference type="NCBI Taxonomy" id="2093856"/>
    <lineage>
        <taxon>Bacteria</taxon>
        <taxon>Pseudomonadati</taxon>
        <taxon>Bacteroidota</taxon>
        <taxon>Bacteroidia</taxon>
        <taxon>Bacteroidales</taxon>
        <taxon>Odoribacteraceae</taxon>
        <taxon>Butyricimonas</taxon>
    </lineage>
</organism>
<protein>
    <recommendedName>
        <fullName evidence="4">DUF4369 domain-containing protein</fullName>
    </recommendedName>
</protein>
<dbReference type="AlphaFoldDB" id="A0A3Q9IVR0"/>
<evidence type="ECO:0000313" key="2">
    <source>
        <dbReference type="EMBL" id="AZS31086.1"/>
    </source>
</evidence>
<dbReference type="EMBL" id="CP032819">
    <property type="protein sequence ID" value="AZS31086.1"/>
    <property type="molecule type" value="Genomic_DNA"/>
</dbReference>
<reference evidence="2 3" key="1">
    <citation type="submission" date="2018-10" db="EMBL/GenBank/DDBJ databases">
        <title>Butyricimonas faecalis sp. nov., isolated from human faeces and emended description of the genus Butyricimonas.</title>
        <authorList>
            <person name="Le Roy T."/>
            <person name="Van der Smissen P."/>
            <person name="Paquot A."/>
            <person name="Delzenne N."/>
            <person name="Muccioli G."/>
            <person name="Collet J.-F."/>
            <person name="Cani P.D."/>
        </authorList>
    </citation>
    <scope>NUCLEOTIDE SEQUENCE [LARGE SCALE GENOMIC DNA]</scope>
    <source>
        <strain evidence="2 3">H184</strain>
    </source>
</reference>
<accession>A0A3Q9IVR0</accession>
<dbReference type="RefSeq" id="WP_106481480.1">
    <property type="nucleotide sequence ID" value="NZ_CP032819.1"/>
</dbReference>
<gene>
    <name evidence="2" type="ORF">D8S85_17005</name>
</gene>
<sequence length="324" mass="37982">MKSLILVLLVSCFSAFSLTAKEVSRVSAQIQGFNGKMVYFDFVEKDGINQEFPYMENQEMEFDVELDDITMMKINAWVVVCLEPGDQIHAKIQYDGRRYTDVEYTGTPKAVAVGNYLHKVRTLRAERRYKTNIPALLVLLYDAKEHYTATMQEWKDEIALLDEIKDSISGRMYNYLRSEIEATLLTNLISYPYASSSYHKKALEACIADGYWSALDDYRLRDDEASLRNRLYMSFLAQYKEYEQRKAARDKNEEYKPADSMEKEYESIATFYNGTLRDAALFVFLYNQVAANRDFDTIEKLKKDYLKRYNKNKEYKKILVQVMK</sequence>
<proteinExistence type="predicted"/>
<dbReference type="KEGG" id="buy:D8S85_17005"/>
<feature type="signal peptide" evidence="1">
    <location>
        <begin position="1"/>
        <end position="20"/>
    </location>
</feature>
<name>A0A3Q9IVR0_9BACT</name>
<feature type="chain" id="PRO_5018729398" description="DUF4369 domain-containing protein" evidence="1">
    <location>
        <begin position="21"/>
        <end position="324"/>
    </location>
</feature>
<keyword evidence="3" id="KW-1185">Reference proteome</keyword>
<keyword evidence="1" id="KW-0732">Signal</keyword>
<evidence type="ECO:0000313" key="3">
    <source>
        <dbReference type="Proteomes" id="UP000270673"/>
    </source>
</evidence>
<evidence type="ECO:0008006" key="4">
    <source>
        <dbReference type="Google" id="ProtNLM"/>
    </source>
</evidence>